<reference evidence="1" key="1">
    <citation type="submission" date="2023-11" db="EMBL/GenBank/DDBJ databases">
        <authorList>
            <person name="De Vega J J."/>
            <person name="De Vega J J."/>
        </authorList>
    </citation>
    <scope>NUCLEOTIDE SEQUENCE</scope>
</reference>
<accession>A0AAD2JZ19</accession>
<dbReference type="AlphaFoldDB" id="A0AAD2JZ19"/>
<gene>
    <name evidence="1" type="ORF">MYCIT1_LOCUS13814</name>
</gene>
<proteinExistence type="predicted"/>
<name>A0AAD2JZ19_9AGAR</name>
<dbReference type="EMBL" id="CAVNYO010000155">
    <property type="protein sequence ID" value="CAK5269815.1"/>
    <property type="molecule type" value="Genomic_DNA"/>
</dbReference>
<organism evidence="1 2">
    <name type="scientific">Mycena citricolor</name>
    <dbReference type="NCBI Taxonomy" id="2018698"/>
    <lineage>
        <taxon>Eukaryota</taxon>
        <taxon>Fungi</taxon>
        <taxon>Dikarya</taxon>
        <taxon>Basidiomycota</taxon>
        <taxon>Agaricomycotina</taxon>
        <taxon>Agaricomycetes</taxon>
        <taxon>Agaricomycetidae</taxon>
        <taxon>Agaricales</taxon>
        <taxon>Marasmiineae</taxon>
        <taxon>Mycenaceae</taxon>
        <taxon>Mycena</taxon>
    </lineage>
</organism>
<evidence type="ECO:0000313" key="2">
    <source>
        <dbReference type="Proteomes" id="UP001295794"/>
    </source>
</evidence>
<sequence length="91" mass="9741">KSASAEPALTLHSKSRSCARHKAVHLAVTTLYQMSTTQYTTSTCLLTTCRAYTSHHGGTIGRRNVEGHGHVESTKGTLALFHGLINAFAST</sequence>
<protein>
    <submittedName>
        <fullName evidence="1">Uncharacterized protein</fullName>
    </submittedName>
</protein>
<keyword evidence="2" id="KW-1185">Reference proteome</keyword>
<comment type="caution">
    <text evidence="1">The sequence shown here is derived from an EMBL/GenBank/DDBJ whole genome shotgun (WGS) entry which is preliminary data.</text>
</comment>
<feature type="non-terminal residue" evidence="1">
    <location>
        <position position="91"/>
    </location>
</feature>
<evidence type="ECO:0000313" key="1">
    <source>
        <dbReference type="EMBL" id="CAK5269815.1"/>
    </source>
</evidence>
<feature type="non-terminal residue" evidence="1">
    <location>
        <position position="1"/>
    </location>
</feature>
<dbReference type="Proteomes" id="UP001295794">
    <property type="component" value="Unassembled WGS sequence"/>
</dbReference>